<dbReference type="CDD" id="cd04660">
    <property type="entry name" value="nsLTP_like"/>
    <property type="match status" value="1"/>
</dbReference>
<dbReference type="PANTHER" id="PTHR33122:SF60">
    <property type="entry name" value="LIPID-TRANSFER PROTEIN DIR1-RELATED"/>
    <property type="match status" value="1"/>
</dbReference>
<dbReference type="InterPro" id="IPR044741">
    <property type="entry name" value="NsLTP-like"/>
</dbReference>
<evidence type="ECO:0000256" key="2">
    <source>
        <dbReference type="SAM" id="SignalP"/>
    </source>
</evidence>
<evidence type="ECO:0000313" key="4">
    <source>
        <dbReference type="EMBL" id="ERN06751.1"/>
    </source>
</evidence>
<dbReference type="Gene3D" id="1.10.110.10">
    <property type="entry name" value="Plant lipid-transfer and hydrophobic proteins"/>
    <property type="match status" value="1"/>
</dbReference>
<keyword evidence="2" id="KW-0732">Signal</keyword>
<dbReference type="EMBL" id="KI393866">
    <property type="protein sequence ID" value="ERN06751.1"/>
    <property type="molecule type" value="Genomic_DNA"/>
</dbReference>
<evidence type="ECO:0000259" key="3">
    <source>
        <dbReference type="Pfam" id="PF14368"/>
    </source>
</evidence>
<dbReference type="SUPFAM" id="SSF47699">
    <property type="entry name" value="Bifunctional inhibitor/lipid-transfer protein/seed storage 2S albumin"/>
    <property type="match status" value="1"/>
</dbReference>
<dbReference type="Pfam" id="PF14368">
    <property type="entry name" value="LTP_2"/>
    <property type="match status" value="1"/>
</dbReference>
<organism evidence="4 5">
    <name type="scientific">Amborella trichopoda</name>
    <dbReference type="NCBI Taxonomy" id="13333"/>
    <lineage>
        <taxon>Eukaryota</taxon>
        <taxon>Viridiplantae</taxon>
        <taxon>Streptophyta</taxon>
        <taxon>Embryophyta</taxon>
        <taxon>Tracheophyta</taxon>
        <taxon>Spermatophyta</taxon>
        <taxon>Magnoliopsida</taxon>
        <taxon>Amborellales</taxon>
        <taxon>Amborellaceae</taxon>
        <taxon>Amborella</taxon>
    </lineage>
</organism>
<dbReference type="GO" id="GO:0009627">
    <property type="term" value="P:systemic acquired resistance"/>
    <property type="evidence" value="ECO:0007669"/>
    <property type="project" value="InterPro"/>
</dbReference>
<dbReference type="Gramene" id="ERN06751">
    <property type="protein sequence ID" value="ERN06751"/>
    <property type="gene ID" value="AMTR_s00005p00099640"/>
</dbReference>
<dbReference type="OMA" id="CCDALGM"/>
<sequence>MVVVVFLALVIESKAQICGRSQDGFKAWQPSVSGSASTSTDPSKGCCKAIGSADLGCLCSYRHSILLPSLGINPDHAMKLPAKCSLTTPPQCQGLFHLLGFLSPFSFFFSFYTVLRVNIHNVCTAVLYR</sequence>
<keyword evidence="1" id="KW-0812">Transmembrane</keyword>
<dbReference type="GO" id="GO:0005504">
    <property type="term" value="F:fatty acid binding"/>
    <property type="evidence" value="ECO:0007669"/>
    <property type="project" value="InterPro"/>
</dbReference>
<name>W1PGK1_AMBTC</name>
<accession>W1PGK1</accession>
<dbReference type="InterPro" id="IPR039265">
    <property type="entry name" value="DIR1-like"/>
</dbReference>
<keyword evidence="5" id="KW-1185">Reference proteome</keyword>
<evidence type="ECO:0000256" key="1">
    <source>
        <dbReference type="SAM" id="Phobius"/>
    </source>
</evidence>
<keyword evidence="1" id="KW-0472">Membrane</keyword>
<dbReference type="InterPro" id="IPR036312">
    <property type="entry name" value="Bifun_inhib/LTP/seed_sf"/>
</dbReference>
<protein>
    <recommendedName>
        <fullName evidence="3">Bifunctional inhibitor/plant lipid transfer protein/seed storage helical domain-containing protein</fullName>
    </recommendedName>
</protein>
<feature type="domain" description="Bifunctional inhibitor/plant lipid transfer protein/seed storage helical" evidence="3">
    <location>
        <begin position="14"/>
        <end position="91"/>
    </location>
</feature>
<dbReference type="HOGENOM" id="CLU_1951657_0_0_1"/>
<feature type="transmembrane region" description="Helical" evidence="1">
    <location>
        <begin position="94"/>
        <end position="115"/>
    </location>
</feature>
<dbReference type="PANTHER" id="PTHR33122">
    <property type="entry name" value="LIPID BINDING PROTEIN-RELATED"/>
    <property type="match status" value="1"/>
</dbReference>
<dbReference type="Proteomes" id="UP000017836">
    <property type="component" value="Unassembled WGS sequence"/>
</dbReference>
<feature type="signal peptide" evidence="2">
    <location>
        <begin position="1"/>
        <end position="15"/>
    </location>
</feature>
<reference evidence="5" key="1">
    <citation type="journal article" date="2013" name="Science">
        <title>The Amborella genome and the evolution of flowering plants.</title>
        <authorList>
            <consortium name="Amborella Genome Project"/>
        </authorList>
    </citation>
    <scope>NUCLEOTIDE SEQUENCE [LARGE SCALE GENOMIC DNA]</scope>
</reference>
<keyword evidence="1" id="KW-1133">Transmembrane helix</keyword>
<dbReference type="InterPro" id="IPR016140">
    <property type="entry name" value="Bifunc_inhib/LTP/seed_store"/>
</dbReference>
<proteinExistence type="predicted"/>
<evidence type="ECO:0000313" key="5">
    <source>
        <dbReference type="Proteomes" id="UP000017836"/>
    </source>
</evidence>
<dbReference type="AlphaFoldDB" id="W1PGK1"/>
<feature type="chain" id="PRO_5012700671" description="Bifunctional inhibitor/plant lipid transfer protein/seed storage helical domain-containing protein" evidence="2">
    <location>
        <begin position="16"/>
        <end position="129"/>
    </location>
</feature>
<gene>
    <name evidence="4" type="ORF">AMTR_s00005p00099640</name>
</gene>
<dbReference type="eggNOG" id="ENOG502S7QX">
    <property type="taxonomic scope" value="Eukaryota"/>
</dbReference>